<protein>
    <submittedName>
        <fullName evidence="5">3-oxoacyl-[acyl-carrier-protein] synthase-3</fullName>
    </submittedName>
</protein>
<dbReference type="Gene3D" id="3.40.47.10">
    <property type="match status" value="1"/>
</dbReference>
<feature type="domain" description="Beta-ketoacyl-[acyl-carrier-protein] synthase III N-terminal" evidence="4">
    <location>
        <begin position="108"/>
        <end position="188"/>
    </location>
</feature>
<dbReference type="InterPro" id="IPR013751">
    <property type="entry name" value="ACP_syn_III_N"/>
</dbReference>
<dbReference type="CDD" id="cd00830">
    <property type="entry name" value="KAS_III"/>
    <property type="match status" value="1"/>
</dbReference>
<evidence type="ECO:0000256" key="1">
    <source>
        <dbReference type="ARBA" id="ARBA00022679"/>
    </source>
</evidence>
<dbReference type="NCBIfam" id="NF006829">
    <property type="entry name" value="PRK09352.1"/>
    <property type="match status" value="1"/>
</dbReference>
<feature type="domain" description="Beta-ketoacyl-[acyl-carrier-protein] synthase III C-terminal" evidence="3">
    <location>
        <begin position="241"/>
        <end position="328"/>
    </location>
</feature>
<dbReference type="GO" id="GO:0004315">
    <property type="term" value="F:3-oxoacyl-[acyl-carrier-protein] synthase activity"/>
    <property type="evidence" value="ECO:0007669"/>
    <property type="project" value="InterPro"/>
</dbReference>
<dbReference type="GO" id="GO:0006633">
    <property type="term" value="P:fatty acid biosynthetic process"/>
    <property type="evidence" value="ECO:0007669"/>
    <property type="project" value="InterPro"/>
</dbReference>
<dbReference type="Proteomes" id="UP000193804">
    <property type="component" value="Unassembled WGS sequence"/>
</dbReference>
<dbReference type="OrthoDB" id="1704808at2"/>
<evidence type="ECO:0000313" key="6">
    <source>
        <dbReference type="Proteomes" id="UP000193804"/>
    </source>
</evidence>
<proteinExistence type="predicted"/>
<dbReference type="InterPro" id="IPR013747">
    <property type="entry name" value="ACP_syn_III_C"/>
</dbReference>
<dbReference type="STRING" id="1028.SAMN05661096_03476"/>
<dbReference type="GO" id="GO:0044550">
    <property type="term" value="P:secondary metabolite biosynthetic process"/>
    <property type="evidence" value="ECO:0007669"/>
    <property type="project" value="TreeGrafter"/>
</dbReference>
<dbReference type="RefSeq" id="WP_085518610.1">
    <property type="nucleotide sequence ID" value="NZ_FXAW01000008.1"/>
</dbReference>
<gene>
    <name evidence="5" type="ORF">SAMN05661096_03476</name>
</gene>
<evidence type="ECO:0000256" key="2">
    <source>
        <dbReference type="ARBA" id="ARBA00023315"/>
    </source>
</evidence>
<keyword evidence="1" id="KW-0808">Transferase</keyword>
<keyword evidence="6" id="KW-1185">Reference proteome</keyword>
<accession>A0A1X7L3M7</accession>
<dbReference type="EMBL" id="FXAW01000008">
    <property type="protein sequence ID" value="SMG48478.1"/>
    <property type="molecule type" value="Genomic_DNA"/>
</dbReference>
<dbReference type="PANTHER" id="PTHR34069:SF2">
    <property type="entry name" value="BETA-KETOACYL-[ACYL-CARRIER-PROTEIN] SYNTHASE III"/>
    <property type="match status" value="1"/>
</dbReference>
<keyword evidence="2" id="KW-0012">Acyltransferase</keyword>
<organism evidence="5 6">
    <name type="scientific">Marivirga sericea</name>
    <dbReference type="NCBI Taxonomy" id="1028"/>
    <lineage>
        <taxon>Bacteria</taxon>
        <taxon>Pseudomonadati</taxon>
        <taxon>Bacteroidota</taxon>
        <taxon>Cytophagia</taxon>
        <taxon>Cytophagales</taxon>
        <taxon>Marivirgaceae</taxon>
        <taxon>Marivirga</taxon>
    </lineage>
</organism>
<evidence type="ECO:0000313" key="5">
    <source>
        <dbReference type="EMBL" id="SMG48478.1"/>
    </source>
</evidence>
<reference evidence="6" key="1">
    <citation type="submission" date="2017-04" db="EMBL/GenBank/DDBJ databases">
        <authorList>
            <person name="Varghese N."/>
            <person name="Submissions S."/>
        </authorList>
    </citation>
    <scope>NUCLEOTIDE SEQUENCE [LARGE SCALE GENOMIC DNA]</scope>
    <source>
        <strain evidence="6">DSM 4125</strain>
    </source>
</reference>
<dbReference type="Pfam" id="PF08541">
    <property type="entry name" value="ACP_syn_III_C"/>
    <property type="match status" value="1"/>
</dbReference>
<sequence>MRNATISGTGSYVPKRLLKNEYFNELLGEDVDTWLRENLTIEQRYWCDEDESTIDLCEHAALKAIENAGIRADELDQIIISTDTPENISPATAAVLQHRLGATGAGTFDLNSACAGFVSAIDTASKYIIADKQYKHILVIGAYAMSKYLNRKDKKTVTLFADGAGAVILSAKENTDSGFLNAHQFTQGQYHDWMGVYAGGTGIPVNHDVVDSGKHLLQFVKKFPKELNPTMWTEMSHRMAKEAGIEIKDVKKFFMTQININAIHEMLDNLGLEKDKAKYIMHKYGYTGSAAIPMALDESFRNGEIKKGDTIFLIGSGGGLSFAGAAFKV</sequence>
<dbReference type="SUPFAM" id="SSF53901">
    <property type="entry name" value="Thiolase-like"/>
    <property type="match status" value="1"/>
</dbReference>
<dbReference type="AlphaFoldDB" id="A0A1X7L3M7"/>
<name>A0A1X7L3M7_9BACT</name>
<dbReference type="Pfam" id="PF08545">
    <property type="entry name" value="ACP_syn_III"/>
    <property type="match status" value="1"/>
</dbReference>
<dbReference type="InterPro" id="IPR016039">
    <property type="entry name" value="Thiolase-like"/>
</dbReference>
<evidence type="ECO:0000259" key="3">
    <source>
        <dbReference type="Pfam" id="PF08541"/>
    </source>
</evidence>
<dbReference type="PANTHER" id="PTHR34069">
    <property type="entry name" value="3-OXOACYL-[ACYL-CARRIER-PROTEIN] SYNTHASE 3"/>
    <property type="match status" value="1"/>
</dbReference>
<evidence type="ECO:0000259" key="4">
    <source>
        <dbReference type="Pfam" id="PF08545"/>
    </source>
</evidence>